<evidence type="ECO:0000313" key="1">
    <source>
        <dbReference type="EMBL" id="OYQ50784.1"/>
    </source>
</evidence>
<feature type="non-terminal residue" evidence="1">
    <location>
        <position position="1"/>
    </location>
</feature>
<keyword evidence="2" id="KW-1185">Reference proteome</keyword>
<name>A0A256ACA6_9FLAO</name>
<protein>
    <submittedName>
        <fullName evidence="1">Uncharacterized protein</fullName>
    </submittedName>
</protein>
<evidence type="ECO:0000313" key="2">
    <source>
        <dbReference type="Proteomes" id="UP000216035"/>
    </source>
</evidence>
<reference evidence="1 2" key="1">
    <citation type="submission" date="2017-07" db="EMBL/GenBank/DDBJ databases">
        <title>Flavobacterium cyanobacteriorum sp. nov., isolated from cyanobacterial aggregates in a eutrophic lake.</title>
        <authorList>
            <person name="Cai H."/>
        </authorList>
    </citation>
    <scope>NUCLEOTIDE SEQUENCE [LARGE SCALE GENOMIC DNA]</scope>
    <source>
        <strain evidence="1 2">TH167</strain>
    </source>
</reference>
<sequence>AIPTYKIPRNKFYGKTVIFRDFEIERLKDLGSTKFHKVLHDVRNAAFDKLPSTGPGTDVMWFSWLQRHVKW</sequence>
<dbReference type="AlphaFoldDB" id="A0A256ACA6"/>
<organism evidence="1 2">
    <name type="scientific">Flavobacterium aurantiibacter</name>
    <dbReference type="NCBI Taxonomy" id="2023067"/>
    <lineage>
        <taxon>Bacteria</taxon>
        <taxon>Pseudomonadati</taxon>
        <taxon>Bacteroidota</taxon>
        <taxon>Flavobacteriia</taxon>
        <taxon>Flavobacteriales</taxon>
        <taxon>Flavobacteriaceae</taxon>
        <taxon>Flavobacterium</taxon>
    </lineage>
</organism>
<dbReference type="Proteomes" id="UP000216035">
    <property type="component" value="Unassembled WGS sequence"/>
</dbReference>
<dbReference type="RefSeq" id="WP_207758908.1">
    <property type="nucleotide sequence ID" value="NZ_NOXX01000059.1"/>
</dbReference>
<accession>A0A256ACA6</accession>
<proteinExistence type="predicted"/>
<dbReference type="EMBL" id="NOXX01000059">
    <property type="protein sequence ID" value="OYQ50784.1"/>
    <property type="molecule type" value="Genomic_DNA"/>
</dbReference>
<comment type="caution">
    <text evidence="1">The sequence shown here is derived from an EMBL/GenBank/DDBJ whole genome shotgun (WGS) entry which is preliminary data.</text>
</comment>
<gene>
    <name evidence="1" type="ORF">CHX27_00700</name>
</gene>